<evidence type="ECO:0000256" key="2">
    <source>
        <dbReference type="ARBA" id="ARBA00023136"/>
    </source>
</evidence>
<dbReference type="InterPro" id="IPR041700">
    <property type="entry name" value="OMP_b-brl_3"/>
</dbReference>
<dbReference type="Gene3D" id="2.40.170.20">
    <property type="entry name" value="TonB-dependent receptor, beta-barrel domain"/>
    <property type="match status" value="1"/>
</dbReference>
<evidence type="ECO:0000259" key="4">
    <source>
        <dbReference type="Pfam" id="PF14905"/>
    </source>
</evidence>
<organism evidence="5 6">
    <name type="scientific">Meridianimaribacter flavus</name>
    <dbReference type="NCBI Taxonomy" id="571115"/>
    <lineage>
        <taxon>Bacteria</taxon>
        <taxon>Pseudomonadati</taxon>
        <taxon>Bacteroidota</taxon>
        <taxon>Flavobacteriia</taxon>
        <taxon>Flavobacteriales</taxon>
        <taxon>Flavobacteriaceae</taxon>
        <taxon>Meridianimaribacter</taxon>
    </lineage>
</organism>
<keyword evidence="3" id="KW-0998">Cell outer membrane</keyword>
<dbReference type="SUPFAM" id="SSF49464">
    <property type="entry name" value="Carboxypeptidase regulatory domain-like"/>
    <property type="match status" value="1"/>
</dbReference>
<comment type="subcellular location">
    <subcellularLocation>
        <location evidence="1">Cell outer membrane</location>
    </subcellularLocation>
</comment>
<dbReference type="Proteomes" id="UP000294930">
    <property type="component" value="Unassembled WGS sequence"/>
</dbReference>
<dbReference type="Pfam" id="PF13715">
    <property type="entry name" value="CarbopepD_reg_2"/>
    <property type="match status" value="1"/>
</dbReference>
<evidence type="ECO:0000313" key="5">
    <source>
        <dbReference type="EMBL" id="TDY13533.1"/>
    </source>
</evidence>
<comment type="caution">
    <text evidence="5">The sequence shown here is derived from an EMBL/GenBank/DDBJ whole genome shotgun (WGS) entry which is preliminary data.</text>
</comment>
<dbReference type="PANTHER" id="PTHR40980">
    <property type="entry name" value="PLUG DOMAIN-CONTAINING PROTEIN"/>
    <property type="match status" value="1"/>
</dbReference>
<evidence type="ECO:0000256" key="3">
    <source>
        <dbReference type="ARBA" id="ARBA00023237"/>
    </source>
</evidence>
<feature type="domain" description="Outer membrane protein beta-barrel" evidence="4">
    <location>
        <begin position="380"/>
        <end position="784"/>
    </location>
</feature>
<dbReference type="Gene3D" id="2.60.40.1120">
    <property type="entry name" value="Carboxypeptidase-like, regulatory domain"/>
    <property type="match status" value="1"/>
</dbReference>
<protein>
    <submittedName>
        <fullName evidence="5">Outer membrane receptor protein involved in Fe transport</fullName>
    </submittedName>
</protein>
<dbReference type="EMBL" id="SOQZ01000001">
    <property type="protein sequence ID" value="TDY13533.1"/>
    <property type="molecule type" value="Genomic_DNA"/>
</dbReference>
<dbReference type="Pfam" id="PF14905">
    <property type="entry name" value="OMP_b-brl_3"/>
    <property type="match status" value="1"/>
</dbReference>
<reference evidence="5 6" key="1">
    <citation type="submission" date="2019-03" db="EMBL/GenBank/DDBJ databases">
        <title>Genomic Encyclopedia of Type Strains, Phase III (KMG-III): the genomes of soil and plant-associated and newly described type strains.</title>
        <authorList>
            <person name="Whitman W."/>
        </authorList>
    </citation>
    <scope>NUCLEOTIDE SEQUENCE [LARGE SCALE GENOMIC DNA]</scope>
    <source>
        <strain evidence="5 6">CGMCC 1.10957</strain>
    </source>
</reference>
<evidence type="ECO:0000256" key="1">
    <source>
        <dbReference type="ARBA" id="ARBA00004442"/>
    </source>
</evidence>
<dbReference type="SUPFAM" id="SSF56935">
    <property type="entry name" value="Porins"/>
    <property type="match status" value="1"/>
</dbReference>
<dbReference type="InterPro" id="IPR008969">
    <property type="entry name" value="CarboxyPept-like_regulatory"/>
</dbReference>
<name>A0ABY2G8D9_9FLAO</name>
<dbReference type="PANTHER" id="PTHR40980:SF4">
    <property type="entry name" value="TONB-DEPENDENT RECEPTOR-LIKE BETA-BARREL DOMAIN-CONTAINING PROTEIN"/>
    <property type="match status" value="1"/>
</dbReference>
<gene>
    <name evidence="5" type="ORF">A8975_0125</name>
</gene>
<proteinExistence type="predicted"/>
<keyword evidence="2" id="KW-0472">Membrane</keyword>
<evidence type="ECO:0000313" key="6">
    <source>
        <dbReference type="Proteomes" id="UP000294930"/>
    </source>
</evidence>
<sequence length="811" mass="93157">MLNYKNLNFIQRIIKLLLFFIPLLSLSQEFTISGRVLDIDNNPVSYANVILMTSDSTIVKGVSSNDKGAFSFFDIESDTYLIKTSFIGYKDNIITIVVDGDLVLEDVILEEKQESLDEITLTYKKPTVKKEADRVVFNIENSALTEGNMLQVLKSTPGVLVLDNNLLVKNTEPTVYINDRKVHLTAAELSQLLEGASANSIKAVEVITNPSAKYDAESGAVINIVMSKNLITGYRGNVFANYTQGVFPRYNAGTSHFFKSEKINFSANYSYTQNKINRNNREDVNFLDDNLDIVETWKSQLNRNTWSKTHNFNFNFDYNINEKNTLSLSSTVLWLPDFKYKISNLTNAFDNSDNLMFYYDSNSLSLDEKHNIGLDVDYTHLFKNPGEKLFLNAHYTNYDYNRLQDVLSNYYNADDSFIESTSYNTNNNQETEIFTSKADYTLPISDSSLFEAGAKASFINTNSDITQYDIVGGSEVLNPENTDAFDYEETILAAYMNYSQDWEKLSLALGLRAEQTNVTGVSISNNETNKQDYLEWFPTTSINYIMSDNLSFYTNYKRSIQRPDYESLNPFQFFINDNTVYLGNPSLRPVIDNYVDAGFTLNDSYTIQAYYKKSKNNIYELPIQDNETNLVSYVPVNFDNTVEYGFDFILSSYITERWFLYGVFSVYNIEDTETFDTEVLKRDIWSTYSVLQNDFTFLKDKTLNLNLTMYWVGKNLQGLREVDGRLASNLSISKSVFNKKGVISLSAEDLFNRQDFTDRSRYLNQNSKLFTDVDNRYIKIGFRYMFGNTNLSSNSRTSNLQERNRLQSESN</sequence>
<keyword evidence="6" id="KW-1185">Reference proteome</keyword>
<keyword evidence="5" id="KW-0675">Receptor</keyword>
<dbReference type="InterPro" id="IPR036942">
    <property type="entry name" value="Beta-barrel_TonB_sf"/>
</dbReference>
<accession>A0ABY2G8D9</accession>